<gene>
    <name evidence="1" type="ORF">HPB52_001396</name>
</gene>
<comment type="caution">
    <text evidence="1">The sequence shown here is derived from an EMBL/GenBank/DDBJ whole genome shotgun (WGS) entry which is preliminary data.</text>
</comment>
<dbReference type="SUPFAM" id="SSF56219">
    <property type="entry name" value="DNase I-like"/>
    <property type="match status" value="1"/>
</dbReference>
<dbReference type="InterPro" id="IPR036691">
    <property type="entry name" value="Endo/exonu/phosph_ase_sf"/>
</dbReference>
<dbReference type="Proteomes" id="UP000821837">
    <property type="component" value="Chromosome 10"/>
</dbReference>
<organism evidence="1 2">
    <name type="scientific">Rhipicephalus sanguineus</name>
    <name type="common">Brown dog tick</name>
    <name type="synonym">Ixodes sanguineus</name>
    <dbReference type="NCBI Taxonomy" id="34632"/>
    <lineage>
        <taxon>Eukaryota</taxon>
        <taxon>Metazoa</taxon>
        <taxon>Ecdysozoa</taxon>
        <taxon>Arthropoda</taxon>
        <taxon>Chelicerata</taxon>
        <taxon>Arachnida</taxon>
        <taxon>Acari</taxon>
        <taxon>Parasitiformes</taxon>
        <taxon>Ixodida</taxon>
        <taxon>Ixodoidea</taxon>
        <taxon>Ixodidae</taxon>
        <taxon>Rhipicephalinae</taxon>
        <taxon>Rhipicephalus</taxon>
        <taxon>Rhipicephalus</taxon>
    </lineage>
</organism>
<evidence type="ECO:0000313" key="2">
    <source>
        <dbReference type="Proteomes" id="UP000821837"/>
    </source>
</evidence>
<name>A0A9D4QCN8_RHISA</name>
<accession>A0A9D4QCN8</accession>
<sequence length="85" mass="9434">MASPPARVRLRRCPSIPQWNINSLRGRTDDFAQHLQRADFDVPALQEVYAQGEEVRLPGHVGYSSRTGCTLDACQAAPCLDDCHP</sequence>
<dbReference type="VEuPathDB" id="VectorBase:RSAN_057827"/>
<reference evidence="1" key="1">
    <citation type="journal article" date="2020" name="Cell">
        <title>Large-Scale Comparative Analyses of Tick Genomes Elucidate Their Genetic Diversity and Vector Capacities.</title>
        <authorList>
            <consortium name="Tick Genome and Microbiome Consortium (TIGMIC)"/>
            <person name="Jia N."/>
            <person name="Wang J."/>
            <person name="Shi W."/>
            <person name="Du L."/>
            <person name="Sun Y."/>
            <person name="Zhan W."/>
            <person name="Jiang J.F."/>
            <person name="Wang Q."/>
            <person name="Zhang B."/>
            <person name="Ji P."/>
            <person name="Bell-Sakyi L."/>
            <person name="Cui X.M."/>
            <person name="Yuan T.T."/>
            <person name="Jiang B.G."/>
            <person name="Yang W.F."/>
            <person name="Lam T.T."/>
            <person name="Chang Q.C."/>
            <person name="Ding S.J."/>
            <person name="Wang X.J."/>
            <person name="Zhu J.G."/>
            <person name="Ruan X.D."/>
            <person name="Zhao L."/>
            <person name="Wei J.T."/>
            <person name="Ye R.Z."/>
            <person name="Que T.C."/>
            <person name="Du C.H."/>
            <person name="Zhou Y.H."/>
            <person name="Cheng J.X."/>
            <person name="Dai P.F."/>
            <person name="Guo W.B."/>
            <person name="Han X.H."/>
            <person name="Huang E.J."/>
            <person name="Li L.F."/>
            <person name="Wei W."/>
            <person name="Gao Y.C."/>
            <person name="Liu J.Z."/>
            <person name="Shao H.Z."/>
            <person name="Wang X."/>
            <person name="Wang C.C."/>
            <person name="Yang T.C."/>
            <person name="Huo Q.B."/>
            <person name="Li W."/>
            <person name="Chen H.Y."/>
            <person name="Chen S.E."/>
            <person name="Zhou L.G."/>
            <person name="Ni X.B."/>
            <person name="Tian J.H."/>
            <person name="Sheng Y."/>
            <person name="Liu T."/>
            <person name="Pan Y.S."/>
            <person name="Xia L.Y."/>
            <person name="Li J."/>
            <person name="Zhao F."/>
            <person name="Cao W.C."/>
        </authorList>
    </citation>
    <scope>NUCLEOTIDE SEQUENCE</scope>
    <source>
        <strain evidence="1">Rsan-2018</strain>
    </source>
</reference>
<protein>
    <submittedName>
        <fullName evidence="1">Uncharacterized protein</fullName>
    </submittedName>
</protein>
<keyword evidence="2" id="KW-1185">Reference proteome</keyword>
<reference evidence="1" key="2">
    <citation type="submission" date="2021-09" db="EMBL/GenBank/DDBJ databases">
        <authorList>
            <person name="Jia N."/>
            <person name="Wang J."/>
            <person name="Shi W."/>
            <person name="Du L."/>
            <person name="Sun Y."/>
            <person name="Zhan W."/>
            <person name="Jiang J."/>
            <person name="Wang Q."/>
            <person name="Zhang B."/>
            <person name="Ji P."/>
            <person name="Sakyi L.B."/>
            <person name="Cui X."/>
            <person name="Yuan T."/>
            <person name="Jiang B."/>
            <person name="Yang W."/>
            <person name="Lam T.T.-Y."/>
            <person name="Chang Q."/>
            <person name="Ding S."/>
            <person name="Wang X."/>
            <person name="Zhu J."/>
            <person name="Ruan X."/>
            <person name="Zhao L."/>
            <person name="Wei J."/>
            <person name="Que T."/>
            <person name="Du C."/>
            <person name="Cheng J."/>
            <person name="Dai P."/>
            <person name="Han X."/>
            <person name="Huang E."/>
            <person name="Gao Y."/>
            <person name="Liu J."/>
            <person name="Shao H."/>
            <person name="Ye R."/>
            <person name="Li L."/>
            <person name="Wei W."/>
            <person name="Wang X."/>
            <person name="Wang C."/>
            <person name="Huo Q."/>
            <person name="Li W."/>
            <person name="Guo W."/>
            <person name="Chen H."/>
            <person name="Chen S."/>
            <person name="Zhou L."/>
            <person name="Zhou L."/>
            <person name="Ni X."/>
            <person name="Tian J."/>
            <person name="Zhou Y."/>
            <person name="Sheng Y."/>
            <person name="Liu T."/>
            <person name="Pan Y."/>
            <person name="Xia L."/>
            <person name="Li J."/>
            <person name="Zhao F."/>
            <person name="Cao W."/>
        </authorList>
    </citation>
    <scope>NUCLEOTIDE SEQUENCE</scope>
    <source>
        <strain evidence="1">Rsan-2018</strain>
        <tissue evidence="1">Larvae</tissue>
    </source>
</reference>
<dbReference type="Gene3D" id="3.60.10.10">
    <property type="entry name" value="Endonuclease/exonuclease/phosphatase"/>
    <property type="match status" value="1"/>
</dbReference>
<dbReference type="EMBL" id="JABSTV010001246">
    <property type="protein sequence ID" value="KAH7975405.1"/>
    <property type="molecule type" value="Genomic_DNA"/>
</dbReference>
<dbReference type="AlphaFoldDB" id="A0A9D4QCN8"/>
<evidence type="ECO:0000313" key="1">
    <source>
        <dbReference type="EMBL" id="KAH7975405.1"/>
    </source>
</evidence>
<proteinExistence type="predicted"/>